<dbReference type="PROSITE" id="PS50902">
    <property type="entry name" value="FLAVODOXIN_LIKE"/>
    <property type="match status" value="1"/>
</dbReference>
<accession>A0A0C2WGT6</accession>
<evidence type="ECO:0000259" key="2">
    <source>
        <dbReference type="PROSITE" id="PS50902"/>
    </source>
</evidence>
<dbReference type="GO" id="GO:0003955">
    <property type="term" value="F:NAD(P)H dehydrogenase (quinone) activity"/>
    <property type="evidence" value="ECO:0007669"/>
    <property type="project" value="TreeGrafter"/>
</dbReference>
<organism evidence="3 4">
    <name type="scientific">Amanita muscaria (strain Koide BX008)</name>
    <dbReference type="NCBI Taxonomy" id="946122"/>
    <lineage>
        <taxon>Eukaryota</taxon>
        <taxon>Fungi</taxon>
        <taxon>Dikarya</taxon>
        <taxon>Basidiomycota</taxon>
        <taxon>Agaricomycotina</taxon>
        <taxon>Agaricomycetes</taxon>
        <taxon>Agaricomycetidae</taxon>
        <taxon>Agaricales</taxon>
        <taxon>Pluteineae</taxon>
        <taxon>Amanitaceae</taxon>
        <taxon>Amanita</taxon>
    </lineage>
</organism>
<dbReference type="Proteomes" id="UP000054549">
    <property type="component" value="Unassembled WGS sequence"/>
</dbReference>
<dbReference type="OrthoDB" id="504689at2759"/>
<dbReference type="InterPro" id="IPR029039">
    <property type="entry name" value="Flavoprotein-like_sf"/>
</dbReference>
<dbReference type="PANTHER" id="PTHR30546:SF23">
    <property type="entry name" value="FLAVOPROTEIN-LIKE PROTEIN YCP4-RELATED"/>
    <property type="match status" value="1"/>
</dbReference>
<gene>
    <name evidence="3" type="ORF">M378DRAFT_47959</name>
</gene>
<comment type="similarity">
    <text evidence="1">Belongs to the WrbA family.</text>
</comment>
<name>A0A0C2WGT6_AMAMK</name>
<evidence type="ECO:0000313" key="4">
    <source>
        <dbReference type="Proteomes" id="UP000054549"/>
    </source>
</evidence>
<protein>
    <submittedName>
        <fullName evidence="3">Benzoquinone reductase</fullName>
    </submittedName>
</protein>
<sequence>KIAIIISSMYGHIAKMAEAAKQSVEKAGGQASIFQIAENLSPDILAKMHSPPKPDYPIINLNDLTNYDGCLFGVPTR</sequence>
<dbReference type="HOGENOM" id="CLU_051402_5_1_1"/>
<evidence type="ECO:0000313" key="3">
    <source>
        <dbReference type="EMBL" id="KIL60672.1"/>
    </source>
</evidence>
<feature type="domain" description="Flavodoxin-like" evidence="2">
    <location>
        <begin position="2"/>
        <end position="77"/>
    </location>
</feature>
<dbReference type="PANTHER" id="PTHR30546">
    <property type="entry name" value="FLAVODOXIN-RELATED PROTEIN WRBA-RELATED"/>
    <property type="match status" value="1"/>
</dbReference>
<dbReference type="GO" id="GO:0016020">
    <property type="term" value="C:membrane"/>
    <property type="evidence" value="ECO:0007669"/>
    <property type="project" value="TreeGrafter"/>
</dbReference>
<keyword evidence="4" id="KW-1185">Reference proteome</keyword>
<dbReference type="GO" id="GO:0010181">
    <property type="term" value="F:FMN binding"/>
    <property type="evidence" value="ECO:0007669"/>
    <property type="project" value="InterPro"/>
</dbReference>
<feature type="non-terminal residue" evidence="3">
    <location>
        <position position="77"/>
    </location>
</feature>
<dbReference type="Gene3D" id="3.40.50.360">
    <property type="match status" value="1"/>
</dbReference>
<feature type="non-terminal residue" evidence="3">
    <location>
        <position position="1"/>
    </location>
</feature>
<proteinExistence type="inferred from homology"/>
<dbReference type="SUPFAM" id="SSF52218">
    <property type="entry name" value="Flavoproteins"/>
    <property type="match status" value="1"/>
</dbReference>
<dbReference type="InParanoid" id="A0A0C2WGT6"/>
<dbReference type="InterPro" id="IPR008254">
    <property type="entry name" value="Flavodoxin/NO_synth"/>
</dbReference>
<dbReference type="STRING" id="946122.A0A0C2WGT6"/>
<evidence type="ECO:0000256" key="1">
    <source>
        <dbReference type="ARBA" id="ARBA00006961"/>
    </source>
</evidence>
<dbReference type="AlphaFoldDB" id="A0A0C2WGT6"/>
<dbReference type="EMBL" id="KN818295">
    <property type="protein sequence ID" value="KIL60672.1"/>
    <property type="molecule type" value="Genomic_DNA"/>
</dbReference>
<reference evidence="3 4" key="1">
    <citation type="submission" date="2014-04" db="EMBL/GenBank/DDBJ databases">
        <title>Evolutionary Origins and Diversification of the Mycorrhizal Mutualists.</title>
        <authorList>
            <consortium name="DOE Joint Genome Institute"/>
            <consortium name="Mycorrhizal Genomics Consortium"/>
            <person name="Kohler A."/>
            <person name="Kuo A."/>
            <person name="Nagy L.G."/>
            <person name="Floudas D."/>
            <person name="Copeland A."/>
            <person name="Barry K.W."/>
            <person name="Cichocki N."/>
            <person name="Veneault-Fourrey C."/>
            <person name="LaButti K."/>
            <person name="Lindquist E.A."/>
            <person name="Lipzen A."/>
            <person name="Lundell T."/>
            <person name="Morin E."/>
            <person name="Murat C."/>
            <person name="Riley R."/>
            <person name="Ohm R."/>
            <person name="Sun H."/>
            <person name="Tunlid A."/>
            <person name="Henrissat B."/>
            <person name="Grigoriev I.V."/>
            <person name="Hibbett D.S."/>
            <person name="Martin F."/>
        </authorList>
    </citation>
    <scope>NUCLEOTIDE SEQUENCE [LARGE SCALE GENOMIC DNA]</scope>
    <source>
        <strain evidence="3 4">Koide BX008</strain>
    </source>
</reference>